<dbReference type="InterPro" id="IPR000792">
    <property type="entry name" value="Tscrpt_reg_LuxR_C"/>
</dbReference>
<dbReference type="InterPro" id="IPR036388">
    <property type="entry name" value="WH-like_DNA-bd_sf"/>
</dbReference>
<evidence type="ECO:0000256" key="3">
    <source>
        <dbReference type="ARBA" id="ARBA00023163"/>
    </source>
</evidence>
<evidence type="ECO:0000313" key="6">
    <source>
        <dbReference type="EMBL" id="EFL43158.1"/>
    </source>
</evidence>
<dbReference type="AlphaFoldDB" id="D9XKD2"/>
<keyword evidence="1" id="KW-0805">Transcription regulation</keyword>
<dbReference type="GO" id="GO:0006355">
    <property type="term" value="P:regulation of DNA-templated transcription"/>
    <property type="evidence" value="ECO:0007669"/>
    <property type="project" value="InterPro"/>
</dbReference>
<dbReference type="Proteomes" id="UP000002968">
    <property type="component" value="Unassembled WGS sequence"/>
</dbReference>
<dbReference type="PANTHER" id="PTHR43214">
    <property type="entry name" value="TWO-COMPONENT RESPONSE REGULATOR"/>
    <property type="match status" value="1"/>
</dbReference>
<protein>
    <submittedName>
        <fullName evidence="6">Two-component system response regulator</fullName>
    </submittedName>
</protein>
<keyword evidence="2" id="KW-0238">DNA-binding</keyword>
<dbReference type="eggNOG" id="COG2197">
    <property type="taxonomic scope" value="Bacteria"/>
</dbReference>
<evidence type="ECO:0000256" key="4">
    <source>
        <dbReference type="SAM" id="MobiDB-lite"/>
    </source>
</evidence>
<dbReference type="CDD" id="cd06170">
    <property type="entry name" value="LuxR_C_like"/>
    <property type="match status" value="1"/>
</dbReference>
<dbReference type="HOGENOM" id="CLU_152478_0_0_11"/>
<sequence>MHARRPRPVPRAGRGDAAAERGTGSARVGCLLKERVGRVGEFPDALHRVAGGGTAVYPEVVARLLTRTRPDVRLERLSPREREVPALMAEGLGNTAVAERLVVTDGAVHKYIRSIFAKLDLASADRTDRRVAAVLHYLEDARRRV</sequence>
<dbReference type="InterPro" id="IPR016032">
    <property type="entry name" value="Sig_transdc_resp-reg_C-effctor"/>
</dbReference>
<name>D9XKD2_9ACTN</name>
<dbReference type="Pfam" id="PF00196">
    <property type="entry name" value="GerE"/>
    <property type="match status" value="1"/>
</dbReference>
<evidence type="ECO:0000259" key="5">
    <source>
        <dbReference type="PROSITE" id="PS50043"/>
    </source>
</evidence>
<dbReference type="EMBL" id="GG657758">
    <property type="protein sequence ID" value="EFL43158.1"/>
    <property type="molecule type" value="Genomic_DNA"/>
</dbReference>
<dbReference type="PROSITE" id="PS50043">
    <property type="entry name" value="HTH_LUXR_2"/>
    <property type="match status" value="1"/>
</dbReference>
<dbReference type="SMART" id="SM00421">
    <property type="entry name" value="HTH_LUXR"/>
    <property type="match status" value="1"/>
</dbReference>
<dbReference type="STRING" id="467200.SSRG_05962"/>
<organism evidence="6 7">
    <name type="scientific">Streptomyces griseoflavus Tu4000</name>
    <dbReference type="NCBI Taxonomy" id="467200"/>
    <lineage>
        <taxon>Bacteria</taxon>
        <taxon>Bacillati</taxon>
        <taxon>Actinomycetota</taxon>
        <taxon>Actinomycetes</taxon>
        <taxon>Kitasatosporales</taxon>
        <taxon>Streptomycetaceae</taxon>
        <taxon>Streptomyces</taxon>
    </lineage>
</organism>
<reference evidence="6" key="1">
    <citation type="submission" date="2009-02" db="EMBL/GenBank/DDBJ databases">
        <title>Annotation of Streptomyces griseoflavus strain Tu4000.</title>
        <authorList>
            <consortium name="The Broad Institute Genome Sequencing Platform"/>
            <consortium name="Broad Institute Microbial Sequencing Center"/>
            <person name="Fischbach M."/>
            <person name="Godfrey P."/>
            <person name="Ward D."/>
            <person name="Young S."/>
            <person name="Zeng Q."/>
            <person name="Koehrsen M."/>
            <person name="Alvarado L."/>
            <person name="Berlin A.M."/>
            <person name="Bochicchio J."/>
            <person name="Borenstein D."/>
            <person name="Chapman S.B."/>
            <person name="Chen Z."/>
            <person name="Engels R."/>
            <person name="Freedman E."/>
            <person name="Gellesch M."/>
            <person name="Goldberg J."/>
            <person name="Griggs A."/>
            <person name="Gujja S."/>
            <person name="Heilman E.R."/>
            <person name="Heiman D.I."/>
            <person name="Hepburn T.A."/>
            <person name="Howarth C."/>
            <person name="Jen D."/>
            <person name="Larson L."/>
            <person name="Lewis B."/>
            <person name="Mehta T."/>
            <person name="Park D."/>
            <person name="Pearson M."/>
            <person name="Richards J."/>
            <person name="Roberts A."/>
            <person name="Saif S."/>
            <person name="Shea T.D."/>
            <person name="Shenoy N."/>
            <person name="Sisk P."/>
            <person name="Stolte C."/>
            <person name="Sykes S.N."/>
            <person name="Thomson T."/>
            <person name="Walk T."/>
            <person name="White J."/>
            <person name="Yandava C."/>
            <person name="Straight P."/>
            <person name="Clardy J."/>
            <person name="Hung D."/>
            <person name="Kolter R."/>
            <person name="Mekalanos J."/>
            <person name="Walker S."/>
            <person name="Walsh C.T."/>
            <person name="Wieland-Brown L.C."/>
            <person name="Haas B."/>
            <person name="Nusbaum C."/>
            <person name="Birren B."/>
        </authorList>
    </citation>
    <scope>NUCLEOTIDE SEQUENCE [LARGE SCALE GENOMIC DNA]</scope>
    <source>
        <strain evidence="6">Tu4000</strain>
    </source>
</reference>
<feature type="domain" description="HTH luxR-type" evidence="5">
    <location>
        <begin position="70"/>
        <end position="141"/>
    </location>
</feature>
<dbReference type="Gene3D" id="1.10.10.10">
    <property type="entry name" value="Winged helix-like DNA-binding domain superfamily/Winged helix DNA-binding domain"/>
    <property type="match status" value="1"/>
</dbReference>
<dbReference type="GO" id="GO:0003677">
    <property type="term" value="F:DNA binding"/>
    <property type="evidence" value="ECO:0007669"/>
    <property type="project" value="UniProtKB-KW"/>
</dbReference>
<dbReference type="PANTHER" id="PTHR43214:SF24">
    <property type="entry name" value="TRANSCRIPTIONAL REGULATORY PROTEIN NARL-RELATED"/>
    <property type="match status" value="1"/>
</dbReference>
<gene>
    <name evidence="6" type="ORF">SSRG_05962</name>
</gene>
<accession>D9XKD2</accession>
<evidence type="ECO:0000313" key="7">
    <source>
        <dbReference type="Proteomes" id="UP000002968"/>
    </source>
</evidence>
<feature type="region of interest" description="Disordered" evidence="4">
    <location>
        <begin position="1"/>
        <end position="21"/>
    </location>
</feature>
<keyword evidence="3" id="KW-0804">Transcription</keyword>
<evidence type="ECO:0000256" key="1">
    <source>
        <dbReference type="ARBA" id="ARBA00023015"/>
    </source>
</evidence>
<dbReference type="SUPFAM" id="SSF46894">
    <property type="entry name" value="C-terminal effector domain of the bipartite response regulators"/>
    <property type="match status" value="1"/>
</dbReference>
<dbReference type="InterPro" id="IPR039420">
    <property type="entry name" value="WalR-like"/>
</dbReference>
<dbReference type="PRINTS" id="PR00038">
    <property type="entry name" value="HTHLUXR"/>
</dbReference>
<evidence type="ECO:0000256" key="2">
    <source>
        <dbReference type="ARBA" id="ARBA00023125"/>
    </source>
</evidence>
<proteinExistence type="predicted"/>
<keyword evidence="7" id="KW-1185">Reference proteome</keyword>